<evidence type="ECO:0000313" key="2">
    <source>
        <dbReference type="EMBL" id="GGF86785.1"/>
    </source>
</evidence>
<accession>A0A917CG31</accession>
<protein>
    <submittedName>
        <fullName evidence="2">Uncharacterized protein</fullName>
    </submittedName>
</protein>
<feature type="transmembrane region" description="Helical" evidence="1">
    <location>
        <begin position="285"/>
        <end position="303"/>
    </location>
</feature>
<keyword evidence="1" id="KW-0472">Membrane</keyword>
<feature type="transmembrane region" description="Helical" evidence="1">
    <location>
        <begin position="35"/>
        <end position="66"/>
    </location>
</feature>
<sequence length="592" mass="65730">MDSARDFSAALSIAQGQHWPLMGPEFGGFIHSGPIWFYLLAVPLLSGSLWLSAFMIGLLAGLKFLLAFYLGKAWFNRRFAVLWSACFLLPGWHSINTFIPGHINVIDTLVLAFVASLWQFNQSKHIGWFYLSGLLLALAMHAHMTALIAGVFYLPILWHMRHHLRFWHVFVAGLLFLVPFVPYMVSQWLDGMGDWIRWQALSREVDQARRGLSGVDASFLSAFSGNLQALMVGGLQRMQGFVASVWPTAGIVFWVLLSSLVALAVGYWGYSLLTKKGFRPLQTKVFITAGALLLIGLAMITVLRSFTPFYMLFVLTPLLTFIWAWCLSLGGQLPHTLTVLSVSVLLVLGALPVAALQKAVYDGQVHLGPLGNVRQAVNTDWQTDNNTLDALTVSQVDDWATFLCRQNSQVHGPGAALLDLLSALPVKLVCPDNPVLLGGKPQAGYHQYLLMHRSFWAQSDRHPNQWITPAWGVSENIELINSHAALQAAEFDDYVHPPRSLRQKQPMQTVHKSFQSNHDSLVVVSHLLPFYTANNIKAVTANGHKVKKLMANIGNSLYYCAACEPGAVTWDFTLQSNDPAALDIIILKKHDP</sequence>
<comment type="caution">
    <text evidence="2">The sequence shown here is derived from an EMBL/GenBank/DDBJ whole genome shotgun (WGS) entry which is preliminary data.</text>
</comment>
<feature type="transmembrane region" description="Helical" evidence="1">
    <location>
        <begin position="101"/>
        <end position="120"/>
    </location>
</feature>
<feature type="transmembrane region" description="Helical" evidence="1">
    <location>
        <begin position="309"/>
        <end position="330"/>
    </location>
</feature>
<reference evidence="2" key="2">
    <citation type="submission" date="2020-09" db="EMBL/GenBank/DDBJ databases">
        <authorList>
            <person name="Sun Q."/>
            <person name="Zhou Y."/>
        </authorList>
    </citation>
    <scope>NUCLEOTIDE SEQUENCE</scope>
    <source>
        <strain evidence="2">CGMCC 1.12181</strain>
    </source>
</reference>
<evidence type="ECO:0000256" key="1">
    <source>
        <dbReference type="SAM" id="Phobius"/>
    </source>
</evidence>
<feature type="transmembrane region" description="Helical" evidence="1">
    <location>
        <begin position="251"/>
        <end position="273"/>
    </location>
</feature>
<feature type="transmembrane region" description="Helical" evidence="1">
    <location>
        <begin position="337"/>
        <end position="356"/>
    </location>
</feature>
<gene>
    <name evidence="2" type="ORF">GCM10011365_04780</name>
</gene>
<reference evidence="2" key="1">
    <citation type="journal article" date="2014" name="Int. J. Syst. Evol. Microbiol.">
        <title>Complete genome sequence of Corynebacterium casei LMG S-19264T (=DSM 44701T), isolated from a smear-ripened cheese.</title>
        <authorList>
            <consortium name="US DOE Joint Genome Institute (JGI-PGF)"/>
            <person name="Walter F."/>
            <person name="Albersmeier A."/>
            <person name="Kalinowski J."/>
            <person name="Ruckert C."/>
        </authorList>
    </citation>
    <scope>NUCLEOTIDE SEQUENCE</scope>
    <source>
        <strain evidence="2">CGMCC 1.12181</strain>
    </source>
</reference>
<evidence type="ECO:0000313" key="3">
    <source>
        <dbReference type="Proteomes" id="UP000605253"/>
    </source>
</evidence>
<organism evidence="2 3">
    <name type="scientific">Marinicella pacifica</name>
    <dbReference type="NCBI Taxonomy" id="1171543"/>
    <lineage>
        <taxon>Bacteria</taxon>
        <taxon>Pseudomonadati</taxon>
        <taxon>Pseudomonadota</taxon>
        <taxon>Gammaproteobacteria</taxon>
        <taxon>Lysobacterales</taxon>
        <taxon>Marinicellaceae</taxon>
        <taxon>Marinicella</taxon>
    </lineage>
</organism>
<dbReference type="EMBL" id="BMEO01000002">
    <property type="protein sequence ID" value="GGF86785.1"/>
    <property type="molecule type" value="Genomic_DNA"/>
</dbReference>
<name>A0A917CG31_9GAMM</name>
<dbReference type="Proteomes" id="UP000605253">
    <property type="component" value="Unassembled WGS sequence"/>
</dbReference>
<keyword evidence="1" id="KW-1133">Transmembrane helix</keyword>
<feature type="transmembrane region" description="Helical" evidence="1">
    <location>
        <begin position="166"/>
        <end position="189"/>
    </location>
</feature>
<keyword evidence="3" id="KW-1185">Reference proteome</keyword>
<dbReference type="AlphaFoldDB" id="A0A917CG31"/>
<keyword evidence="1" id="KW-0812">Transmembrane</keyword>
<feature type="transmembrane region" description="Helical" evidence="1">
    <location>
        <begin position="127"/>
        <end position="154"/>
    </location>
</feature>
<proteinExistence type="predicted"/>